<proteinExistence type="predicted"/>
<name>A0AAJ5X3W5_9SPHN</name>
<dbReference type="SUPFAM" id="SSF141371">
    <property type="entry name" value="PilZ domain-like"/>
    <property type="match status" value="2"/>
</dbReference>
<dbReference type="InterPro" id="IPR009875">
    <property type="entry name" value="PilZ_domain"/>
</dbReference>
<dbReference type="GO" id="GO:0035438">
    <property type="term" value="F:cyclic-di-GMP binding"/>
    <property type="evidence" value="ECO:0007669"/>
    <property type="project" value="InterPro"/>
</dbReference>
<accession>A0AAJ5X3W5</accession>
<dbReference type="KEGG" id="acob:P0Y56_10020"/>
<dbReference type="EMBL" id="CP119316">
    <property type="protein sequence ID" value="WEK45372.1"/>
    <property type="molecule type" value="Genomic_DNA"/>
</dbReference>
<feature type="domain" description="PilZ" evidence="2">
    <location>
        <begin position="122"/>
        <end position="194"/>
    </location>
</feature>
<dbReference type="AlphaFoldDB" id="A0AAJ5X3W5"/>
<organism evidence="3 4">
    <name type="scientific">Candidatus Andeanibacterium colombiense</name>
    <dbReference type="NCBI Taxonomy" id="3121345"/>
    <lineage>
        <taxon>Bacteria</taxon>
        <taxon>Pseudomonadati</taxon>
        <taxon>Pseudomonadota</taxon>
        <taxon>Alphaproteobacteria</taxon>
        <taxon>Sphingomonadales</taxon>
        <taxon>Sphingomonadaceae</taxon>
        <taxon>Candidatus Andeanibacterium</taxon>
    </lineage>
</organism>
<dbReference type="Proteomes" id="UP001218362">
    <property type="component" value="Chromosome"/>
</dbReference>
<reference evidence="3" key="1">
    <citation type="submission" date="2023-03" db="EMBL/GenBank/DDBJ databases">
        <title>Andean soil-derived lignocellulolytic bacterial consortium as a source of novel taxa and putative plastic-active enzymes.</title>
        <authorList>
            <person name="Diaz-Garcia L."/>
            <person name="Chuvochina M."/>
            <person name="Feuerriegel G."/>
            <person name="Bunk B."/>
            <person name="Sproer C."/>
            <person name="Streit W.R."/>
            <person name="Rodriguez L.M."/>
            <person name="Overmann J."/>
            <person name="Jimenez D.J."/>
        </authorList>
    </citation>
    <scope>NUCLEOTIDE SEQUENCE</scope>
    <source>
        <strain evidence="3">MAG 26</strain>
    </source>
</reference>
<protein>
    <submittedName>
        <fullName evidence="3">PilZ domain-containing protein</fullName>
    </submittedName>
</protein>
<sequence>MVPRGMNVDMEETGHTVDDDPGEIGPESRAAPRFTLLIRTAKLICAAGEYLCIIRDASASGASIRTFHPLPQGQFVLELPNGDRHAIERVWETEGAAGFRFPVPVDIDRLLNNKSRFPKRPVRLRLQLPALISCHGRTAGVVVHNLSQQGAQIESPLYLAIDQKLRLEADNLPLIQARVRWRKGSDYGLVFDDTFQFGELAKLAAQLQGHCTIEQGGWLPAMEGTNPPAG</sequence>
<evidence type="ECO:0000256" key="1">
    <source>
        <dbReference type="SAM" id="MobiDB-lite"/>
    </source>
</evidence>
<dbReference type="Pfam" id="PF07238">
    <property type="entry name" value="PilZ"/>
    <property type="match status" value="1"/>
</dbReference>
<evidence type="ECO:0000313" key="4">
    <source>
        <dbReference type="Proteomes" id="UP001218362"/>
    </source>
</evidence>
<evidence type="ECO:0000259" key="2">
    <source>
        <dbReference type="Pfam" id="PF07238"/>
    </source>
</evidence>
<gene>
    <name evidence="3" type="ORF">P0Y56_10020</name>
</gene>
<feature type="region of interest" description="Disordered" evidence="1">
    <location>
        <begin position="1"/>
        <end position="26"/>
    </location>
</feature>
<evidence type="ECO:0000313" key="3">
    <source>
        <dbReference type="EMBL" id="WEK45372.1"/>
    </source>
</evidence>